<name>A0A7R9BH96_9CRUS</name>
<evidence type="ECO:0000313" key="2">
    <source>
        <dbReference type="EMBL" id="CAD7275047.1"/>
    </source>
</evidence>
<protein>
    <submittedName>
        <fullName evidence="2">Uncharacterized protein</fullName>
    </submittedName>
</protein>
<proteinExistence type="predicted"/>
<keyword evidence="1" id="KW-0472">Membrane</keyword>
<dbReference type="EMBL" id="CAJPEX010000347">
    <property type="protein sequence ID" value="CAG0915199.1"/>
    <property type="molecule type" value="Genomic_DNA"/>
</dbReference>
<accession>A0A7R9BH96</accession>
<keyword evidence="1" id="KW-1133">Transmembrane helix</keyword>
<sequence>MSLAGAKLILPLILWEPKVAETLSLLLKETFLYDPREVKKYSVVTMAMSKTILMLALSFLFALVCGQRSNPLVDRCGCAKMLYQPEREARRVAILNECLTEHAKGKQFPGVPEVGESCLSASLQALNNLNAFASFMGRLQVDQRKQTDICYYTALGYRNPDGSANVEALVKDIEEAVEQKPGVLSDTFKAKMIDLARTKCDRKEIKKFYKCVYQPCIGSGRFPDI</sequence>
<evidence type="ECO:0000256" key="1">
    <source>
        <dbReference type="SAM" id="Phobius"/>
    </source>
</evidence>
<dbReference type="AlphaFoldDB" id="A0A7R9BH96"/>
<keyword evidence="3" id="KW-1185">Reference proteome</keyword>
<keyword evidence="1" id="KW-0812">Transmembrane</keyword>
<organism evidence="2">
    <name type="scientific">Notodromas monacha</name>
    <dbReference type="NCBI Taxonomy" id="399045"/>
    <lineage>
        <taxon>Eukaryota</taxon>
        <taxon>Metazoa</taxon>
        <taxon>Ecdysozoa</taxon>
        <taxon>Arthropoda</taxon>
        <taxon>Crustacea</taxon>
        <taxon>Oligostraca</taxon>
        <taxon>Ostracoda</taxon>
        <taxon>Podocopa</taxon>
        <taxon>Podocopida</taxon>
        <taxon>Cypridocopina</taxon>
        <taxon>Cypridoidea</taxon>
        <taxon>Cyprididae</taxon>
        <taxon>Notodromas</taxon>
    </lineage>
</organism>
<reference evidence="2" key="1">
    <citation type="submission" date="2020-11" db="EMBL/GenBank/DDBJ databases">
        <authorList>
            <person name="Tran Van P."/>
        </authorList>
    </citation>
    <scope>NUCLEOTIDE SEQUENCE</scope>
</reference>
<dbReference type="EMBL" id="OA882384">
    <property type="protein sequence ID" value="CAD7275047.1"/>
    <property type="molecule type" value="Genomic_DNA"/>
</dbReference>
<feature type="transmembrane region" description="Helical" evidence="1">
    <location>
        <begin position="46"/>
        <end position="65"/>
    </location>
</feature>
<gene>
    <name evidence="2" type="ORF">NMOB1V02_LOCUS2854</name>
</gene>
<evidence type="ECO:0000313" key="3">
    <source>
        <dbReference type="Proteomes" id="UP000678499"/>
    </source>
</evidence>
<dbReference type="Proteomes" id="UP000678499">
    <property type="component" value="Unassembled WGS sequence"/>
</dbReference>